<protein>
    <submittedName>
        <fullName evidence="1">Uncharacterized protein</fullName>
    </submittedName>
</protein>
<dbReference type="SUPFAM" id="SSF53756">
    <property type="entry name" value="UDP-Glycosyltransferase/glycogen phosphorylase"/>
    <property type="match status" value="1"/>
</dbReference>
<dbReference type="InterPro" id="IPR043148">
    <property type="entry name" value="TagF_C"/>
</dbReference>
<name>S0FWT0_9BACT</name>
<comment type="caution">
    <text evidence="1">The sequence shown here is derived from an EMBL/GenBank/DDBJ whole genome shotgun (WGS) entry which is preliminary data.</text>
</comment>
<organism evidence="1 2">
    <name type="scientific">Desulfotignum phosphitoxidans DSM 13687</name>
    <dbReference type="NCBI Taxonomy" id="1286635"/>
    <lineage>
        <taxon>Bacteria</taxon>
        <taxon>Pseudomonadati</taxon>
        <taxon>Thermodesulfobacteriota</taxon>
        <taxon>Desulfobacteria</taxon>
        <taxon>Desulfobacterales</taxon>
        <taxon>Desulfobacteraceae</taxon>
        <taxon>Desulfotignum</taxon>
    </lineage>
</organism>
<proteinExistence type="predicted"/>
<gene>
    <name evidence="1" type="ORF">Dpo_4c00650</name>
</gene>
<sequence>MLSYYFNRMFLGDFDFRLFRHFSVLVYYFLKPVNKNKYLKDLNKSVVYFTSGKHRHLKEIEGIITEEEQLLKKTIVFGPGKESDTAYRYVFCLSGVLDFFKVILFFISRQEIIIDMLKPLNLNIKTKMILCINLLTQLLKAYSLKKFIALQKNVKLIAGDYDRGKESSLFFAVAKALNIKSVVFQHGVINHQAGYAPVNADEIWVWGDMARLQLSERGVPKKKIKVTGTPIIEDIEISSEFKYATQKKYNIESGKTIVLALSAPNKANDMKMVRFLSEIKEKYAKPNDNFFVKIHPARKFYAYSWIQNDFNISLLPQNIDYKEFVTIVDILLVYNSGIATEMLYYKKTVGVLDIWNNSFRNGNGHELNRYFSVPLLKKPEDFETIISEVNIPDSKKVFCRVGKEAKSEMRHLIKMLLT</sequence>
<accession>S0FWT0</accession>
<evidence type="ECO:0000313" key="1">
    <source>
        <dbReference type="EMBL" id="EMS79518.1"/>
    </source>
</evidence>
<dbReference type="Gene3D" id="3.40.50.12580">
    <property type="match status" value="1"/>
</dbReference>
<evidence type="ECO:0000313" key="2">
    <source>
        <dbReference type="Proteomes" id="UP000014216"/>
    </source>
</evidence>
<dbReference type="Proteomes" id="UP000014216">
    <property type="component" value="Unassembled WGS sequence"/>
</dbReference>
<dbReference type="AlphaFoldDB" id="S0FWT0"/>
<dbReference type="EMBL" id="APJX01000004">
    <property type="protein sequence ID" value="EMS79518.1"/>
    <property type="molecule type" value="Genomic_DNA"/>
</dbReference>
<reference evidence="1 2" key="1">
    <citation type="journal article" date="2013" name="Genome Announc.">
        <title>Draft Genome Sequence of Desulfotignum phosphitoxidans DSM 13687 Strain FiPS-3.</title>
        <authorList>
            <person name="Poehlein A."/>
            <person name="Daniel R."/>
            <person name="Simeonova D.D."/>
        </authorList>
    </citation>
    <scope>NUCLEOTIDE SEQUENCE [LARGE SCALE GENOMIC DNA]</scope>
    <source>
        <strain evidence="1 2">DSM 13687</strain>
    </source>
</reference>
<keyword evidence="2" id="KW-1185">Reference proteome</keyword>